<dbReference type="GO" id="GO:0046872">
    <property type="term" value="F:metal ion binding"/>
    <property type="evidence" value="ECO:0007669"/>
    <property type="project" value="UniProtKB-KW"/>
</dbReference>
<dbReference type="GO" id="GO:0032259">
    <property type="term" value="P:methylation"/>
    <property type="evidence" value="ECO:0007669"/>
    <property type="project" value="UniProtKB-KW"/>
</dbReference>
<keyword evidence="3" id="KW-0949">S-adenosyl-L-methionine</keyword>
<protein>
    <submittedName>
        <fullName evidence="7">Caffeoyl-CoA o-methyltransferase</fullName>
    </submittedName>
</protein>
<evidence type="ECO:0000256" key="6">
    <source>
        <dbReference type="ARBA" id="ARBA00023453"/>
    </source>
</evidence>
<dbReference type="EMBL" id="JAUIZM010000009">
    <property type="protein sequence ID" value="KAK1364950.1"/>
    <property type="molecule type" value="Genomic_DNA"/>
</dbReference>
<keyword evidence="1" id="KW-0489">Methyltransferase</keyword>
<reference evidence="7" key="1">
    <citation type="submission" date="2023-02" db="EMBL/GenBank/DDBJ databases">
        <title>Genome of toxic invasive species Heracleum sosnowskyi carries increased number of genes despite the absence of recent whole-genome duplications.</title>
        <authorList>
            <person name="Schelkunov M."/>
            <person name="Shtratnikova V."/>
            <person name="Makarenko M."/>
            <person name="Klepikova A."/>
            <person name="Omelchenko D."/>
            <person name="Novikova G."/>
            <person name="Obukhova E."/>
            <person name="Bogdanov V."/>
            <person name="Penin A."/>
            <person name="Logacheva M."/>
        </authorList>
    </citation>
    <scope>NUCLEOTIDE SEQUENCE</scope>
    <source>
        <strain evidence="7">Hsosn_3</strain>
        <tissue evidence="7">Leaf</tissue>
    </source>
</reference>
<comment type="caution">
    <text evidence="7">The sequence shown here is derived from an EMBL/GenBank/DDBJ whole genome shotgun (WGS) entry which is preliminary data.</text>
</comment>
<keyword evidence="2" id="KW-0808">Transferase</keyword>
<dbReference type="GO" id="GO:0008757">
    <property type="term" value="F:S-adenosylmethionine-dependent methyltransferase activity"/>
    <property type="evidence" value="ECO:0007669"/>
    <property type="project" value="TreeGrafter"/>
</dbReference>
<proteinExistence type="inferred from homology"/>
<reference evidence="7" key="2">
    <citation type="submission" date="2023-05" db="EMBL/GenBank/DDBJ databases">
        <authorList>
            <person name="Schelkunov M.I."/>
        </authorList>
    </citation>
    <scope>NUCLEOTIDE SEQUENCE</scope>
    <source>
        <strain evidence="7">Hsosn_3</strain>
        <tissue evidence="7">Leaf</tissue>
    </source>
</reference>
<dbReference type="PANTHER" id="PTHR10509:SF34">
    <property type="entry name" value="TAPETUM-SPECIFIC METHYLTRANSFERASE 1"/>
    <property type="match status" value="1"/>
</dbReference>
<evidence type="ECO:0000256" key="5">
    <source>
        <dbReference type="ARBA" id="ARBA00022733"/>
    </source>
</evidence>
<keyword evidence="5" id="KW-0438">Lignin biosynthesis</keyword>
<keyword evidence="4" id="KW-0479">Metal-binding</keyword>
<evidence type="ECO:0000256" key="1">
    <source>
        <dbReference type="ARBA" id="ARBA00022603"/>
    </source>
</evidence>
<dbReference type="Pfam" id="PF01596">
    <property type="entry name" value="Methyltransf_3"/>
    <property type="match status" value="1"/>
</dbReference>
<evidence type="ECO:0000256" key="3">
    <source>
        <dbReference type="ARBA" id="ARBA00022691"/>
    </source>
</evidence>
<evidence type="ECO:0000256" key="4">
    <source>
        <dbReference type="ARBA" id="ARBA00022723"/>
    </source>
</evidence>
<sequence>MGVLPDEGFFLSMLLKLMNAKQTLEIGVFTGYSLLTIALALPDDGKIIAVDPSLKAYEIGLPFIREAGIEHKITACVRFSKTKNFFLILPQIHIQLLSSRAIIVFQSEALC</sequence>
<dbReference type="InterPro" id="IPR002935">
    <property type="entry name" value="SAM_O-MeTrfase"/>
</dbReference>
<dbReference type="PANTHER" id="PTHR10509">
    <property type="entry name" value="O-METHYLTRANSFERASE-RELATED"/>
    <property type="match status" value="1"/>
</dbReference>
<name>A0AAD8M7G8_9APIA</name>
<dbReference type="SUPFAM" id="SSF53335">
    <property type="entry name" value="S-adenosyl-L-methionine-dependent methyltransferases"/>
    <property type="match status" value="1"/>
</dbReference>
<dbReference type="GO" id="GO:0009809">
    <property type="term" value="P:lignin biosynthetic process"/>
    <property type="evidence" value="ECO:0007669"/>
    <property type="project" value="UniProtKB-KW"/>
</dbReference>
<gene>
    <name evidence="7" type="ORF">POM88_040511</name>
</gene>
<dbReference type="AlphaFoldDB" id="A0AAD8M7G8"/>
<evidence type="ECO:0000313" key="8">
    <source>
        <dbReference type="Proteomes" id="UP001237642"/>
    </source>
</evidence>
<dbReference type="Proteomes" id="UP001237642">
    <property type="component" value="Unassembled WGS sequence"/>
</dbReference>
<accession>A0AAD8M7G8</accession>
<dbReference type="Gene3D" id="3.40.50.150">
    <property type="entry name" value="Vaccinia Virus protein VP39"/>
    <property type="match status" value="1"/>
</dbReference>
<comment type="similarity">
    <text evidence="6">Belongs to the class I-like SAM-binding methyltransferase superfamily. Cation-dependent O-methyltransferase family.</text>
</comment>
<dbReference type="GO" id="GO:0008171">
    <property type="term" value="F:O-methyltransferase activity"/>
    <property type="evidence" value="ECO:0007669"/>
    <property type="project" value="InterPro"/>
</dbReference>
<evidence type="ECO:0000256" key="2">
    <source>
        <dbReference type="ARBA" id="ARBA00022679"/>
    </source>
</evidence>
<dbReference type="InterPro" id="IPR029063">
    <property type="entry name" value="SAM-dependent_MTases_sf"/>
</dbReference>
<organism evidence="7 8">
    <name type="scientific">Heracleum sosnowskyi</name>
    <dbReference type="NCBI Taxonomy" id="360622"/>
    <lineage>
        <taxon>Eukaryota</taxon>
        <taxon>Viridiplantae</taxon>
        <taxon>Streptophyta</taxon>
        <taxon>Embryophyta</taxon>
        <taxon>Tracheophyta</taxon>
        <taxon>Spermatophyta</taxon>
        <taxon>Magnoliopsida</taxon>
        <taxon>eudicotyledons</taxon>
        <taxon>Gunneridae</taxon>
        <taxon>Pentapetalae</taxon>
        <taxon>asterids</taxon>
        <taxon>campanulids</taxon>
        <taxon>Apiales</taxon>
        <taxon>Apiaceae</taxon>
        <taxon>Apioideae</taxon>
        <taxon>apioid superclade</taxon>
        <taxon>Tordylieae</taxon>
        <taxon>Tordyliinae</taxon>
        <taxon>Heracleum</taxon>
    </lineage>
</organism>
<dbReference type="PROSITE" id="PS51682">
    <property type="entry name" value="SAM_OMT_I"/>
    <property type="match status" value="1"/>
</dbReference>
<keyword evidence="8" id="KW-1185">Reference proteome</keyword>
<evidence type="ECO:0000313" key="7">
    <source>
        <dbReference type="EMBL" id="KAK1364950.1"/>
    </source>
</evidence>
<dbReference type="InterPro" id="IPR050362">
    <property type="entry name" value="Cation-dep_OMT"/>
</dbReference>